<reference evidence="2" key="1">
    <citation type="submission" date="2021-11" db="EMBL/GenBank/DDBJ databases">
        <authorList>
            <consortium name="Genoscope - CEA"/>
            <person name="William W."/>
        </authorList>
    </citation>
    <scope>NUCLEOTIDE SEQUENCE</scope>
</reference>
<organism evidence="2 3">
    <name type="scientific">Pelagomonas calceolata</name>
    <dbReference type="NCBI Taxonomy" id="35677"/>
    <lineage>
        <taxon>Eukaryota</taxon>
        <taxon>Sar</taxon>
        <taxon>Stramenopiles</taxon>
        <taxon>Ochrophyta</taxon>
        <taxon>Pelagophyceae</taxon>
        <taxon>Pelagomonadales</taxon>
        <taxon>Pelagomonadaceae</taxon>
        <taxon>Pelagomonas</taxon>
    </lineage>
</organism>
<dbReference type="Proteomes" id="UP000789595">
    <property type="component" value="Unassembled WGS sequence"/>
</dbReference>
<evidence type="ECO:0000256" key="1">
    <source>
        <dbReference type="SAM" id="MobiDB-lite"/>
    </source>
</evidence>
<protein>
    <submittedName>
        <fullName evidence="2">Uncharacterized protein</fullName>
    </submittedName>
</protein>
<evidence type="ECO:0000313" key="3">
    <source>
        <dbReference type="Proteomes" id="UP000789595"/>
    </source>
</evidence>
<feature type="region of interest" description="Disordered" evidence="1">
    <location>
        <begin position="90"/>
        <end position="138"/>
    </location>
</feature>
<keyword evidence="3" id="KW-1185">Reference proteome</keyword>
<gene>
    <name evidence="2" type="ORF">PECAL_2P32100</name>
</gene>
<accession>A0A8J2WXP5</accession>
<evidence type="ECO:0000313" key="2">
    <source>
        <dbReference type="EMBL" id="CAH0370060.1"/>
    </source>
</evidence>
<dbReference type="OrthoDB" id="10547278at2759"/>
<proteinExistence type="predicted"/>
<dbReference type="AlphaFoldDB" id="A0A8J2WXP5"/>
<name>A0A8J2WXP5_9STRA</name>
<sequence>MNFGGTAQTKRTQMVDRMALRFSKTDPGKCKFEGEGANRVGKYVVTGTGAFRDGGWDLECERVYTPNAPALPPAPAAGKRAKANPLAFAGAGPALSPRQPRASAPKKGAWGAAQRDAAAEEGGARKKARRGGASAAAQALDQRPTLVVLYPQPGPGGNPLTAYKYPSLSAAKKRAKGLVENVQFTIRVPPEGGDGVVFPPEGEDALRYLAEAIGHKALPPQPDVQMPPHVVTWDIDAPNAKRRPWAANVAAFSTEQRAAAMMRHLYLTAGPRLKYAWWGRFDPGSAAQTATPQCRLTGLGQFEPTFPVTSLAVLEDLQKGPPAAAA</sequence>
<dbReference type="EMBL" id="CAKKNE010000002">
    <property type="protein sequence ID" value="CAH0370060.1"/>
    <property type="molecule type" value="Genomic_DNA"/>
</dbReference>
<comment type="caution">
    <text evidence="2">The sequence shown here is derived from an EMBL/GenBank/DDBJ whole genome shotgun (WGS) entry which is preliminary data.</text>
</comment>